<proteinExistence type="predicted"/>
<accession>A0AC60A844</accession>
<sequence length="183" mass="19080">MVPMALLPSEITLSGPRPQLSPEVRRVAKGQRSHGCGNPVVTGRVAQTLLAAHKEAALRAASAAAPHCRKQGQRPPPELRRHAAPPPHAPPTAARFDQYKRRASGSTEVGLTSLRVGWPVSGARRDVGVVLGGPRLGELFTRGGSRGEAILGPLADLGVRISPLSPALPQMSGLAHSSPILPA</sequence>
<organism evidence="1 2">
    <name type="scientific">Rangifer tarandus platyrhynchus</name>
    <name type="common">Svalbard reindeer</name>
    <dbReference type="NCBI Taxonomy" id="3082113"/>
    <lineage>
        <taxon>Eukaryota</taxon>
        <taxon>Metazoa</taxon>
        <taxon>Chordata</taxon>
        <taxon>Craniata</taxon>
        <taxon>Vertebrata</taxon>
        <taxon>Euteleostomi</taxon>
        <taxon>Mammalia</taxon>
        <taxon>Eutheria</taxon>
        <taxon>Laurasiatheria</taxon>
        <taxon>Artiodactyla</taxon>
        <taxon>Ruminantia</taxon>
        <taxon>Pecora</taxon>
        <taxon>Cervidae</taxon>
        <taxon>Odocoileinae</taxon>
        <taxon>Rangifer</taxon>
    </lineage>
</organism>
<evidence type="ECO:0000313" key="2">
    <source>
        <dbReference type="Proteomes" id="UP001162501"/>
    </source>
</evidence>
<reference evidence="1" key="1">
    <citation type="submission" date="2023-05" db="EMBL/GenBank/DDBJ databases">
        <authorList>
            <consortium name="ELIXIR-Norway"/>
        </authorList>
    </citation>
    <scope>NUCLEOTIDE SEQUENCE</scope>
</reference>
<name>A0AC60A844_RANTA</name>
<dbReference type="EMBL" id="OX596093">
    <property type="protein sequence ID" value="CAN0569596.1"/>
    <property type="molecule type" value="Genomic_DNA"/>
</dbReference>
<reference evidence="1" key="2">
    <citation type="submission" date="2025-03" db="EMBL/GenBank/DDBJ databases">
        <authorList>
            <consortium name="ELIXIR-Norway"/>
            <consortium name="Elixir Norway"/>
        </authorList>
    </citation>
    <scope>NUCLEOTIDE SEQUENCE</scope>
</reference>
<evidence type="ECO:0000313" key="1">
    <source>
        <dbReference type="EMBL" id="CAN0569596.1"/>
    </source>
</evidence>
<protein>
    <submittedName>
        <fullName evidence="1">Uncharacterized protein</fullName>
    </submittedName>
</protein>
<dbReference type="Proteomes" id="UP001162501">
    <property type="component" value="Chromosome 9"/>
</dbReference>
<gene>
    <name evidence="1" type="ORF">MRATA1EN22A_LOCUS28001</name>
</gene>